<evidence type="ECO:0000256" key="5">
    <source>
        <dbReference type="SAM" id="Phobius"/>
    </source>
</evidence>
<evidence type="ECO:0000256" key="3">
    <source>
        <dbReference type="ARBA" id="ARBA00022989"/>
    </source>
</evidence>
<name>A0ABQ5QMW8_9ACTN</name>
<accession>A0ABQ5QMW8</accession>
<evidence type="ECO:0000256" key="4">
    <source>
        <dbReference type="ARBA" id="ARBA00023136"/>
    </source>
</evidence>
<keyword evidence="7" id="KW-1185">Reference proteome</keyword>
<sequence length="132" mass="15026">MTTGLWQRLHRQRVPLLWWTSRRTYLLFVLRELTSVAVVWFVVYLLLLVRAVGAGPGEYERFLDWSARPWMVAINALALALAVLHTITWFMVTPQAMVLKVRGHRVPGLVLAGALYVAWFAVSAVILLLVLS</sequence>
<dbReference type="InterPro" id="IPR034804">
    <property type="entry name" value="SQR/QFR_C/D"/>
</dbReference>
<keyword evidence="1" id="KW-1003">Cell membrane</keyword>
<dbReference type="RefSeq" id="WP_281892772.1">
    <property type="nucleotide sequence ID" value="NZ_BSDI01000004.1"/>
</dbReference>
<dbReference type="SUPFAM" id="SSF81343">
    <property type="entry name" value="Fumarate reductase respiratory complex transmembrane subunits"/>
    <property type="match status" value="1"/>
</dbReference>
<protein>
    <submittedName>
        <fullName evidence="6">Fumarate reductase subunit C</fullName>
    </submittedName>
</protein>
<dbReference type="Gene3D" id="1.20.1300.10">
    <property type="entry name" value="Fumarate reductase/succinate dehydrogenase, transmembrane subunit"/>
    <property type="match status" value="1"/>
</dbReference>
<dbReference type="EMBL" id="BSDI01000004">
    <property type="protein sequence ID" value="GLH95724.1"/>
    <property type="molecule type" value="Genomic_DNA"/>
</dbReference>
<keyword evidence="2 5" id="KW-0812">Transmembrane</keyword>
<proteinExistence type="predicted"/>
<feature type="transmembrane region" description="Helical" evidence="5">
    <location>
        <begin position="110"/>
        <end position="131"/>
    </location>
</feature>
<reference evidence="6" key="1">
    <citation type="submission" date="2022-12" db="EMBL/GenBank/DDBJ databases">
        <title>New Phytohabitans aurantiacus sp. RD004123 nov., an actinomycete isolated from soil.</title>
        <authorList>
            <person name="Triningsih D.W."/>
            <person name="Harunari E."/>
            <person name="Igarashi Y."/>
        </authorList>
    </citation>
    <scope>NUCLEOTIDE SEQUENCE</scope>
    <source>
        <strain evidence="6">RD004123</strain>
    </source>
</reference>
<feature type="transmembrane region" description="Helical" evidence="5">
    <location>
        <begin position="70"/>
        <end position="90"/>
    </location>
</feature>
<evidence type="ECO:0000256" key="2">
    <source>
        <dbReference type="ARBA" id="ARBA00022692"/>
    </source>
</evidence>
<keyword evidence="3 5" id="KW-1133">Transmembrane helix</keyword>
<evidence type="ECO:0000313" key="7">
    <source>
        <dbReference type="Proteomes" id="UP001144280"/>
    </source>
</evidence>
<dbReference type="InterPro" id="IPR003510">
    <property type="entry name" value="Fumarate_red_C"/>
</dbReference>
<keyword evidence="4 5" id="KW-0472">Membrane</keyword>
<feature type="transmembrane region" description="Helical" evidence="5">
    <location>
        <begin position="25"/>
        <end position="49"/>
    </location>
</feature>
<evidence type="ECO:0000256" key="1">
    <source>
        <dbReference type="ARBA" id="ARBA00022475"/>
    </source>
</evidence>
<dbReference type="PIRSF" id="PIRSF000180">
    <property type="entry name" value="FrdC"/>
    <property type="match status" value="1"/>
</dbReference>
<gene>
    <name evidence="6" type="primary">frdC</name>
    <name evidence="6" type="ORF">Pa4123_09960</name>
</gene>
<comment type="caution">
    <text evidence="6">The sequence shown here is derived from an EMBL/GenBank/DDBJ whole genome shotgun (WGS) entry which is preliminary data.</text>
</comment>
<evidence type="ECO:0000313" key="6">
    <source>
        <dbReference type="EMBL" id="GLH95724.1"/>
    </source>
</evidence>
<dbReference type="Pfam" id="PF02300">
    <property type="entry name" value="Fumarate_red_C"/>
    <property type="match status" value="1"/>
</dbReference>
<dbReference type="Proteomes" id="UP001144280">
    <property type="component" value="Unassembled WGS sequence"/>
</dbReference>
<organism evidence="6 7">
    <name type="scientific">Phytohabitans aurantiacus</name>
    <dbReference type="NCBI Taxonomy" id="3016789"/>
    <lineage>
        <taxon>Bacteria</taxon>
        <taxon>Bacillati</taxon>
        <taxon>Actinomycetota</taxon>
        <taxon>Actinomycetes</taxon>
        <taxon>Micromonosporales</taxon>
        <taxon>Micromonosporaceae</taxon>
    </lineage>
</organism>